<protein>
    <submittedName>
        <fullName evidence="4">Kinase-like domain-containing protein</fullName>
    </submittedName>
</protein>
<dbReference type="InterPro" id="IPR011009">
    <property type="entry name" value="Kinase-like_dom_sf"/>
</dbReference>
<dbReference type="PANTHER" id="PTHR27001:SF931">
    <property type="entry name" value="OS11G0664100 PROTEIN"/>
    <property type="match status" value="1"/>
</dbReference>
<gene>
    <name evidence="4" type="ORF">BC936DRAFT_138736</name>
</gene>
<dbReference type="Pfam" id="PF00069">
    <property type="entry name" value="Pkinase"/>
    <property type="match status" value="1"/>
</dbReference>
<accession>A0A433DI59</accession>
<evidence type="ECO:0000259" key="3">
    <source>
        <dbReference type="PROSITE" id="PS50011"/>
    </source>
</evidence>
<proteinExistence type="predicted"/>
<dbReference type="Proteomes" id="UP000268093">
    <property type="component" value="Unassembled WGS sequence"/>
</dbReference>
<dbReference type="PROSITE" id="PS50011">
    <property type="entry name" value="PROTEIN_KINASE_DOM"/>
    <property type="match status" value="1"/>
</dbReference>
<comment type="caution">
    <text evidence="4">The sequence shown here is derived from an EMBL/GenBank/DDBJ whole genome shotgun (WGS) entry which is preliminary data.</text>
</comment>
<evidence type="ECO:0000256" key="2">
    <source>
        <dbReference type="ARBA" id="ARBA00022840"/>
    </source>
</evidence>
<dbReference type="PANTHER" id="PTHR27001">
    <property type="entry name" value="OS01G0253100 PROTEIN"/>
    <property type="match status" value="1"/>
</dbReference>
<dbReference type="Gene3D" id="1.10.510.10">
    <property type="entry name" value="Transferase(Phosphotransferase) domain 1"/>
    <property type="match status" value="1"/>
</dbReference>
<reference evidence="4 5" key="1">
    <citation type="journal article" date="2018" name="New Phytol.">
        <title>Phylogenomics of Endogonaceae and evolution of mycorrhizas within Mucoromycota.</title>
        <authorList>
            <person name="Chang Y."/>
            <person name="Desiro A."/>
            <person name="Na H."/>
            <person name="Sandor L."/>
            <person name="Lipzen A."/>
            <person name="Clum A."/>
            <person name="Barry K."/>
            <person name="Grigoriev I.V."/>
            <person name="Martin F.M."/>
            <person name="Stajich J.E."/>
            <person name="Smith M.E."/>
            <person name="Bonito G."/>
            <person name="Spatafora J.W."/>
        </authorList>
    </citation>
    <scope>NUCLEOTIDE SEQUENCE [LARGE SCALE GENOMIC DNA]</scope>
    <source>
        <strain evidence="4 5">GMNB39</strain>
    </source>
</reference>
<evidence type="ECO:0000313" key="4">
    <source>
        <dbReference type="EMBL" id="RUP50521.1"/>
    </source>
</evidence>
<dbReference type="GO" id="GO:0004672">
    <property type="term" value="F:protein kinase activity"/>
    <property type="evidence" value="ECO:0007669"/>
    <property type="project" value="InterPro"/>
</dbReference>
<dbReference type="SMART" id="SM00220">
    <property type="entry name" value="S_TKc"/>
    <property type="match status" value="1"/>
</dbReference>
<dbReference type="SUPFAM" id="SSF56112">
    <property type="entry name" value="Protein kinase-like (PK-like)"/>
    <property type="match status" value="1"/>
</dbReference>
<dbReference type="PROSITE" id="PS00108">
    <property type="entry name" value="PROTEIN_KINASE_ST"/>
    <property type="match status" value="1"/>
</dbReference>
<dbReference type="EMBL" id="RBNI01001366">
    <property type="protein sequence ID" value="RUP50521.1"/>
    <property type="molecule type" value="Genomic_DNA"/>
</dbReference>
<keyword evidence="4" id="KW-0418">Kinase</keyword>
<feature type="domain" description="Protein kinase" evidence="3">
    <location>
        <begin position="33"/>
        <end position="223"/>
    </location>
</feature>
<dbReference type="GO" id="GO:0005524">
    <property type="term" value="F:ATP binding"/>
    <property type="evidence" value="ECO:0007669"/>
    <property type="project" value="UniProtKB-KW"/>
</dbReference>
<keyword evidence="4" id="KW-0808">Transferase</keyword>
<organism evidence="4 5">
    <name type="scientific">Jimgerdemannia flammicorona</name>
    <dbReference type="NCBI Taxonomy" id="994334"/>
    <lineage>
        <taxon>Eukaryota</taxon>
        <taxon>Fungi</taxon>
        <taxon>Fungi incertae sedis</taxon>
        <taxon>Mucoromycota</taxon>
        <taxon>Mucoromycotina</taxon>
        <taxon>Endogonomycetes</taxon>
        <taxon>Endogonales</taxon>
        <taxon>Endogonaceae</taxon>
        <taxon>Jimgerdemannia</taxon>
    </lineage>
</organism>
<evidence type="ECO:0000313" key="5">
    <source>
        <dbReference type="Proteomes" id="UP000268093"/>
    </source>
</evidence>
<sequence>MENEISITPTTEAHPNNCQTSLCGVRCLSQANLKLGKLIGRDIFEGVLDNTTPVAIKQVSLEIGGNEKKMREEMKTAMMNKVNILDRLRKSNMIIPVIGYYYIELDTVVWIVMEYAKNGDLMNFARKGHLKGLWLLKAKICAEIAEALHEVHKLRIVHGDMKASNILIDLYLKTKLPCDCGTVVHRSTITELGAINAVRNGAADSHLFITINMFNALARRRHG</sequence>
<keyword evidence="1" id="KW-0547">Nucleotide-binding</keyword>
<dbReference type="InterPro" id="IPR008271">
    <property type="entry name" value="Ser/Thr_kinase_AS"/>
</dbReference>
<keyword evidence="2" id="KW-0067">ATP-binding</keyword>
<dbReference type="GO" id="GO:0005886">
    <property type="term" value="C:plasma membrane"/>
    <property type="evidence" value="ECO:0007669"/>
    <property type="project" value="TreeGrafter"/>
</dbReference>
<evidence type="ECO:0000256" key="1">
    <source>
        <dbReference type="ARBA" id="ARBA00022741"/>
    </source>
</evidence>
<name>A0A433DI59_9FUNG</name>
<dbReference type="OrthoDB" id="10261027at2759"/>
<dbReference type="AlphaFoldDB" id="A0A433DI59"/>
<dbReference type="InterPro" id="IPR000719">
    <property type="entry name" value="Prot_kinase_dom"/>
</dbReference>
<keyword evidence="5" id="KW-1185">Reference proteome</keyword>